<feature type="compositionally biased region" description="Low complexity" evidence="1">
    <location>
        <begin position="29"/>
        <end position="39"/>
    </location>
</feature>
<dbReference type="Proteomes" id="UP000019763">
    <property type="component" value="Unassembled WGS sequence"/>
</dbReference>
<reference evidence="2" key="1">
    <citation type="submission" date="2013-12" db="EMBL/GenBank/DDBJ databases">
        <authorList>
            <person name="Omoto C.K."/>
            <person name="Sibley D."/>
            <person name="Venepally P."/>
            <person name="Hadjithomas M."/>
            <person name="Karamycheva S."/>
            <person name="Brunk B."/>
            <person name="Roos D."/>
            <person name="Caler E."/>
            <person name="Lorenzi H."/>
        </authorList>
    </citation>
    <scope>NUCLEOTIDE SEQUENCE</scope>
</reference>
<evidence type="ECO:0000256" key="1">
    <source>
        <dbReference type="SAM" id="MobiDB-lite"/>
    </source>
</evidence>
<dbReference type="VEuPathDB" id="CryptoDB:GNI_005980"/>
<dbReference type="RefSeq" id="XP_011128629.1">
    <property type="nucleotide sequence ID" value="XM_011130327.1"/>
</dbReference>
<protein>
    <submittedName>
        <fullName evidence="2">Uncharacterized protein</fullName>
    </submittedName>
</protein>
<name>A0A023BDE0_GRENI</name>
<feature type="region of interest" description="Disordered" evidence="1">
    <location>
        <begin position="398"/>
        <end position="452"/>
    </location>
</feature>
<evidence type="ECO:0000313" key="3">
    <source>
        <dbReference type="Proteomes" id="UP000019763"/>
    </source>
</evidence>
<proteinExistence type="predicted"/>
<comment type="caution">
    <text evidence="2">The sequence shown here is derived from an EMBL/GenBank/DDBJ whole genome shotgun (WGS) entry which is preliminary data.</text>
</comment>
<feature type="region of interest" description="Disordered" evidence="1">
    <location>
        <begin position="1"/>
        <end position="96"/>
    </location>
</feature>
<feature type="compositionally biased region" description="Low complexity" evidence="1">
    <location>
        <begin position="166"/>
        <end position="203"/>
    </location>
</feature>
<accession>A0A023BDE0</accession>
<dbReference type="EMBL" id="AFNH02000045">
    <property type="protein sequence ID" value="EZG87979.1"/>
    <property type="molecule type" value="Genomic_DNA"/>
</dbReference>
<gene>
    <name evidence="2" type="ORF">GNI_005980</name>
</gene>
<keyword evidence="3" id="KW-1185">Reference proteome</keyword>
<organism evidence="2 3">
    <name type="scientific">Gregarina niphandrodes</name>
    <name type="common">Septate eugregarine</name>
    <dbReference type="NCBI Taxonomy" id="110365"/>
    <lineage>
        <taxon>Eukaryota</taxon>
        <taxon>Sar</taxon>
        <taxon>Alveolata</taxon>
        <taxon>Apicomplexa</taxon>
        <taxon>Conoidasida</taxon>
        <taxon>Gregarinasina</taxon>
        <taxon>Eugregarinorida</taxon>
        <taxon>Gregarinidae</taxon>
        <taxon>Gregarina</taxon>
    </lineage>
</organism>
<evidence type="ECO:0000313" key="2">
    <source>
        <dbReference type="EMBL" id="EZG87979.1"/>
    </source>
</evidence>
<dbReference type="GeneID" id="22910491"/>
<feature type="compositionally biased region" description="Low complexity" evidence="1">
    <location>
        <begin position="224"/>
        <end position="233"/>
    </location>
</feature>
<feature type="compositionally biased region" description="Basic and acidic residues" evidence="1">
    <location>
        <begin position="144"/>
        <end position="157"/>
    </location>
</feature>
<dbReference type="AlphaFoldDB" id="A0A023BDE0"/>
<sequence>MELLITNVIPPPEKLETTASDHSGGPGTHAGTHAGTRAGPQGGRPVERIPWAGDPCQPRSGSAQGVLHKTPERDYPFVDYSAGPPGHLAPKDQDHRRIVPRGVAQKEPVRVLQGRVPQTGVLQTRVLQGGVARRQTTDVVGRQRRPDKLGLPGRDKAASAVPSPKTAARGQAARGQAATGQAATGQAATGHAATGHAAMGHAAVSRSQAFPTTNGGHAVGFNASRSPSCGRSPRPLPSPVSPANALPVSAYWSPVPPLAPAGLPSPGVPPVGLPSPALPLLPGQQGVLLTTPEYVQSEHVQSEHVQSEYVQPEYVQRGYAQSGYVPVDYVPSEYVRSPHYVVSPEYVQSPPQYGRSPQYLQSPQQYHHSGYSAFPLYAANGGFEDETVVSSYAVSTQFPPQDAGLRSPPSPPRFSPSRVRPADDLLPPTPTPPTPYTKEPIFHRDPFLLPNS</sequence>
<feature type="region of interest" description="Disordered" evidence="1">
    <location>
        <begin position="131"/>
        <end position="241"/>
    </location>
</feature>
<feature type="compositionally biased region" description="Polar residues" evidence="1">
    <location>
        <begin position="205"/>
        <end position="215"/>
    </location>
</feature>